<evidence type="ECO:0000313" key="2">
    <source>
        <dbReference type="EMBL" id="PUU79224.1"/>
    </source>
</evidence>
<accession>A0A2T6ZUY4</accession>
<organism evidence="2 3">
    <name type="scientific">Tuber borchii</name>
    <name type="common">White truffle</name>
    <dbReference type="NCBI Taxonomy" id="42251"/>
    <lineage>
        <taxon>Eukaryota</taxon>
        <taxon>Fungi</taxon>
        <taxon>Dikarya</taxon>
        <taxon>Ascomycota</taxon>
        <taxon>Pezizomycotina</taxon>
        <taxon>Pezizomycetes</taxon>
        <taxon>Pezizales</taxon>
        <taxon>Tuberaceae</taxon>
        <taxon>Tuber</taxon>
    </lineage>
</organism>
<name>A0A2T6ZUY4_TUBBO</name>
<keyword evidence="3" id="KW-1185">Reference proteome</keyword>
<dbReference type="AlphaFoldDB" id="A0A2T6ZUY4"/>
<comment type="caution">
    <text evidence="2">The sequence shown here is derived from an EMBL/GenBank/DDBJ whole genome shotgun (WGS) entry which is preliminary data.</text>
</comment>
<dbReference type="EMBL" id="NESQ01000097">
    <property type="protein sequence ID" value="PUU79224.1"/>
    <property type="molecule type" value="Genomic_DNA"/>
</dbReference>
<protein>
    <submittedName>
        <fullName evidence="2">Uncharacterized protein</fullName>
    </submittedName>
</protein>
<reference evidence="2 3" key="1">
    <citation type="submission" date="2017-04" db="EMBL/GenBank/DDBJ databases">
        <title>Draft genome sequence of Tuber borchii Vittad., a whitish edible truffle.</title>
        <authorList>
            <consortium name="DOE Joint Genome Institute"/>
            <person name="Murat C."/>
            <person name="Kuo A."/>
            <person name="Barry K.W."/>
            <person name="Clum A."/>
            <person name="Dockter R.B."/>
            <person name="Fauchery L."/>
            <person name="Iotti M."/>
            <person name="Kohler A."/>
            <person name="Labutti K."/>
            <person name="Lindquist E.A."/>
            <person name="Lipzen A."/>
            <person name="Ohm R.A."/>
            <person name="Wang M."/>
            <person name="Grigoriev I.V."/>
            <person name="Zambonelli A."/>
            <person name="Martin F.M."/>
        </authorList>
    </citation>
    <scope>NUCLEOTIDE SEQUENCE [LARGE SCALE GENOMIC DNA]</scope>
    <source>
        <strain evidence="2 3">Tbo3840</strain>
    </source>
</reference>
<evidence type="ECO:0000313" key="3">
    <source>
        <dbReference type="Proteomes" id="UP000244722"/>
    </source>
</evidence>
<feature type="region of interest" description="Disordered" evidence="1">
    <location>
        <begin position="1"/>
        <end position="30"/>
    </location>
</feature>
<feature type="compositionally biased region" description="Polar residues" evidence="1">
    <location>
        <begin position="81"/>
        <end position="99"/>
    </location>
</feature>
<sequence>MPHSSAEKLGLLSDGVGSEGKGYIPSDKPYSRRLSRSTKTFLTTFLVLLLLYAYRVENSTIIRKWPIKENYSWGISPRPRTLNSTPASTATNVLASPSR</sequence>
<proteinExistence type="predicted"/>
<gene>
    <name evidence="2" type="ORF">B9Z19DRAFT_843145</name>
</gene>
<dbReference type="STRING" id="42251.A0A2T6ZUY4"/>
<dbReference type="Proteomes" id="UP000244722">
    <property type="component" value="Unassembled WGS sequence"/>
</dbReference>
<feature type="region of interest" description="Disordered" evidence="1">
    <location>
        <begin position="73"/>
        <end position="99"/>
    </location>
</feature>
<evidence type="ECO:0000256" key="1">
    <source>
        <dbReference type="SAM" id="MobiDB-lite"/>
    </source>
</evidence>